<evidence type="ECO:0000256" key="2">
    <source>
        <dbReference type="ARBA" id="ARBA00022475"/>
    </source>
</evidence>
<organism evidence="10 11">
    <name type="scientific">Nonlabens spongiae</name>
    <dbReference type="NCBI Taxonomy" id="331648"/>
    <lineage>
        <taxon>Bacteria</taxon>
        <taxon>Pseudomonadati</taxon>
        <taxon>Bacteroidota</taxon>
        <taxon>Flavobacteriia</taxon>
        <taxon>Flavobacteriales</taxon>
        <taxon>Flavobacteriaceae</taxon>
        <taxon>Nonlabens</taxon>
    </lineage>
</organism>
<feature type="domain" description="MacB-like periplasmic core" evidence="9">
    <location>
        <begin position="23"/>
        <end position="249"/>
    </location>
</feature>
<dbReference type="Proteomes" id="UP000193431">
    <property type="component" value="Chromosome"/>
</dbReference>
<evidence type="ECO:0000256" key="7">
    <source>
        <dbReference type="SAM" id="Phobius"/>
    </source>
</evidence>
<dbReference type="Pfam" id="PF02687">
    <property type="entry name" value="FtsX"/>
    <property type="match status" value="1"/>
</dbReference>
<dbReference type="InterPro" id="IPR050250">
    <property type="entry name" value="Macrolide_Exporter_MacB"/>
</dbReference>
<keyword evidence="5 7" id="KW-0472">Membrane</keyword>
<protein>
    <submittedName>
        <fullName evidence="10">ABC transporter permease</fullName>
    </submittedName>
</protein>
<dbReference type="GO" id="GO:0005886">
    <property type="term" value="C:plasma membrane"/>
    <property type="evidence" value="ECO:0007669"/>
    <property type="project" value="UniProtKB-SubCell"/>
</dbReference>
<feature type="transmembrane region" description="Helical" evidence="7">
    <location>
        <begin position="376"/>
        <end position="399"/>
    </location>
</feature>
<keyword evidence="4 7" id="KW-1133">Transmembrane helix</keyword>
<dbReference type="STRING" id="331648.BST97_03165"/>
<comment type="subcellular location">
    <subcellularLocation>
        <location evidence="1">Cell membrane</location>
        <topology evidence="1">Multi-pass membrane protein</topology>
    </subcellularLocation>
</comment>
<dbReference type="InterPro" id="IPR003838">
    <property type="entry name" value="ABC3_permease_C"/>
</dbReference>
<sequence>MFGLLGQNISIAQQSIKGQLLRTILTVVIIAIGITALVGILSAVNALSSTLDSGFSGIGTNTFNIQQYELSFRRQGGRERTKVNPIINYRQVKEFQEKYDPAFGQVGVSFQATSTAEVKSEDSKTKPKVIVAGVNENYTENAGIELAEGRTFSPFDIKNNTRVCLIGSDMEDALFQGLNPLGQTLSIRGNKFTVIGLLKEKGSTFGNNIDLRVMIPIDVARSIYTAPNINYEVSVKVADPNFMESAKDAAIVLMRNIRGLSPVESNNFGVVQSDDLLASVNEVSAALNVAAVIISGITIFGSSIALMNIMLVSVTERTREIGVRKALGAKRSTVSWQFFIETLLISQYGSIVGILLGMLIGFAVSAGFEIPFVIPWGAIIWATIISILIAIFSGVLPAIKASRLDPIEALRYE</sequence>
<evidence type="ECO:0000256" key="4">
    <source>
        <dbReference type="ARBA" id="ARBA00022989"/>
    </source>
</evidence>
<gene>
    <name evidence="10" type="ORF">BST97_03165</name>
</gene>
<feature type="transmembrane region" description="Helical" evidence="7">
    <location>
        <begin position="289"/>
        <end position="315"/>
    </location>
</feature>
<dbReference type="GO" id="GO:0022857">
    <property type="term" value="F:transmembrane transporter activity"/>
    <property type="evidence" value="ECO:0007669"/>
    <property type="project" value="TreeGrafter"/>
</dbReference>
<proteinExistence type="inferred from homology"/>
<evidence type="ECO:0000256" key="3">
    <source>
        <dbReference type="ARBA" id="ARBA00022692"/>
    </source>
</evidence>
<feature type="transmembrane region" description="Helical" evidence="7">
    <location>
        <begin position="20"/>
        <end position="44"/>
    </location>
</feature>
<evidence type="ECO:0000259" key="9">
    <source>
        <dbReference type="Pfam" id="PF12704"/>
    </source>
</evidence>
<comment type="similarity">
    <text evidence="6">Belongs to the ABC-4 integral membrane protein family.</text>
</comment>
<dbReference type="InterPro" id="IPR025857">
    <property type="entry name" value="MacB_PCD"/>
</dbReference>
<keyword evidence="2" id="KW-1003">Cell membrane</keyword>
<dbReference type="OrthoDB" id="9770036at2"/>
<dbReference type="AlphaFoldDB" id="A0A1W6MHK0"/>
<name>A0A1W6MHK0_9FLAO</name>
<keyword evidence="11" id="KW-1185">Reference proteome</keyword>
<evidence type="ECO:0000313" key="11">
    <source>
        <dbReference type="Proteomes" id="UP000193431"/>
    </source>
</evidence>
<evidence type="ECO:0000256" key="1">
    <source>
        <dbReference type="ARBA" id="ARBA00004651"/>
    </source>
</evidence>
<evidence type="ECO:0000256" key="5">
    <source>
        <dbReference type="ARBA" id="ARBA00023136"/>
    </source>
</evidence>
<dbReference type="RefSeq" id="WP_085765879.1">
    <property type="nucleotide sequence ID" value="NZ_CP019344.1"/>
</dbReference>
<keyword evidence="3 7" id="KW-0812">Transmembrane</keyword>
<evidence type="ECO:0000259" key="8">
    <source>
        <dbReference type="Pfam" id="PF02687"/>
    </source>
</evidence>
<dbReference type="EMBL" id="CP019344">
    <property type="protein sequence ID" value="ARN77078.1"/>
    <property type="molecule type" value="Genomic_DNA"/>
</dbReference>
<dbReference type="PANTHER" id="PTHR30572:SF4">
    <property type="entry name" value="ABC TRANSPORTER PERMEASE YTRF"/>
    <property type="match status" value="1"/>
</dbReference>
<reference evidence="10 11" key="1">
    <citation type="submission" date="2016-11" db="EMBL/GenBank/DDBJ databases">
        <title>Trade-off between light-utilization and light-protection in marine flavobacteria.</title>
        <authorList>
            <person name="Kumagai Y."/>
        </authorList>
    </citation>
    <scope>NUCLEOTIDE SEQUENCE [LARGE SCALE GENOMIC DNA]</scope>
    <source>
        <strain evidence="10 11">JCM 13191</strain>
    </source>
</reference>
<dbReference type="Pfam" id="PF12704">
    <property type="entry name" value="MacB_PCD"/>
    <property type="match status" value="1"/>
</dbReference>
<evidence type="ECO:0000313" key="10">
    <source>
        <dbReference type="EMBL" id="ARN77078.1"/>
    </source>
</evidence>
<feature type="transmembrane region" description="Helical" evidence="7">
    <location>
        <begin position="336"/>
        <end position="364"/>
    </location>
</feature>
<feature type="domain" description="ABC3 transporter permease C-terminal" evidence="8">
    <location>
        <begin position="293"/>
        <end position="406"/>
    </location>
</feature>
<evidence type="ECO:0000256" key="6">
    <source>
        <dbReference type="ARBA" id="ARBA00038076"/>
    </source>
</evidence>
<dbReference type="PANTHER" id="PTHR30572">
    <property type="entry name" value="MEMBRANE COMPONENT OF TRANSPORTER-RELATED"/>
    <property type="match status" value="1"/>
</dbReference>
<accession>A0A1W6MHK0</accession>